<dbReference type="InterPro" id="IPR029069">
    <property type="entry name" value="HotDog_dom_sf"/>
</dbReference>
<proteinExistence type="predicted"/>
<dbReference type="InterPro" id="IPR042171">
    <property type="entry name" value="Acyl-CoA_hotdog"/>
</dbReference>
<gene>
    <name evidence="3" type="ORF">DSM104329_01538</name>
</gene>
<feature type="domain" description="Acyl-CoA thioesterase-like C-terminal" evidence="2">
    <location>
        <begin position="133"/>
        <end position="260"/>
    </location>
</feature>
<reference evidence="3" key="1">
    <citation type="journal article" date="2022" name="Int. J. Syst. Evol. Microbiol.">
        <title>Pseudomonas aegrilactucae sp. nov. and Pseudomonas morbosilactucae sp. nov., pathogens causing bacterial rot of lettuce in Japan.</title>
        <authorList>
            <person name="Sawada H."/>
            <person name="Fujikawa T."/>
            <person name="Satou M."/>
        </authorList>
    </citation>
    <scope>NUCLEOTIDE SEQUENCE</scope>
    <source>
        <strain evidence="3">0166_1</strain>
    </source>
</reference>
<dbReference type="Pfam" id="PF13622">
    <property type="entry name" value="4HBT_3"/>
    <property type="match status" value="1"/>
</dbReference>
<evidence type="ECO:0000259" key="2">
    <source>
        <dbReference type="Pfam" id="PF20789"/>
    </source>
</evidence>
<dbReference type="SUPFAM" id="SSF54637">
    <property type="entry name" value="Thioesterase/thiol ester dehydrase-isomerase"/>
    <property type="match status" value="2"/>
</dbReference>
<organism evidence="3 4">
    <name type="scientific">Capillimicrobium parvum</name>
    <dbReference type="NCBI Taxonomy" id="2884022"/>
    <lineage>
        <taxon>Bacteria</taxon>
        <taxon>Bacillati</taxon>
        <taxon>Actinomycetota</taxon>
        <taxon>Thermoleophilia</taxon>
        <taxon>Solirubrobacterales</taxon>
        <taxon>Capillimicrobiaceae</taxon>
        <taxon>Capillimicrobium</taxon>
    </lineage>
</organism>
<dbReference type="Gene3D" id="2.40.160.210">
    <property type="entry name" value="Acyl-CoA thioesterase, double hotdog domain"/>
    <property type="match status" value="1"/>
</dbReference>
<protein>
    <recommendedName>
        <fullName evidence="5">Thioesterase family protein</fullName>
    </recommendedName>
</protein>
<evidence type="ECO:0000259" key="1">
    <source>
        <dbReference type="Pfam" id="PF13622"/>
    </source>
</evidence>
<dbReference type="RefSeq" id="WP_259314809.1">
    <property type="nucleotide sequence ID" value="NZ_CP087164.1"/>
</dbReference>
<dbReference type="InterPro" id="IPR049450">
    <property type="entry name" value="ACOT8-like_C"/>
</dbReference>
<name>A0A9E6XW20_9ACTN</name>
<dbReference type="EMBL" id="CP087164">
    <property type="protein sequence ID" value="UGS35153.1"/>
    <property type="molecule type" value="Genomic_DNA"/>
</dbReference>
<keyword evidence="4" id="KW-1185">Reference proteome</keyword>
<evidence type="ECO:0000313" key="4">
    <source>
        <dbReference type="Proteomes" id="UP001162834"/>
    </source>
</evidence>
<evidence type="ECO:0000313" key="3">
    <source>
        <dbReference type="EMBL" id="UGS35153.1"/>
    </source>
</evidence>
<dbReference type="Pfam" id="PF20789">
    <property type="entry name" value="4HBT_3C"/>
    <property type="match status" value="1"/>
</dbReference>
<evidence type="ECO:0008006" key="5">
    <source>
        <dbReference type="Google" id="ProtNLM"/>
    </source>
</evidence>
<feature type="domain" description="Acyl-CoA thioesterase-like N-terminal HotDog" evidence="1">
    <location>
        <begin position="22"/>
        <end position="104"/>
    </location>
</feature>
<accession>A0A9E6XW20</accession>
<dbReference type="KEGG" id="sbae:DSM104329_01538"/>
<dbReference type="InterPro" id="IPR049449">
    <property type="entry name" value="TesB_ACOT8-like_N"/>
</dbReference>
<sequence>MNVLYEPVDGAPDRVRATPLSRGPWDPQAQHGGAPAALLGRAIERVEPGTDMRVARLTFELLRPVPVAELRVEAELVRPGRRVQLVAARLFAGEQLVMQALALRMRRAPGAAPVVAADAAPVPALPGPEAQQTLATEDGGPSFANGGVELRFAAGGYRERGRAVVWIRLRVPVLPGEEPSALCRTLAAADFGNGASAVLDWHEHVFINPDLTVHLEREPAGEWIALDAETTISGDGTGLAVAALHDERGRIGVALQSLFVDRRSA</sequence>
<dbReference type="AlphaFoldDB" id="A0A9E6XW20"/>
<dbReference type="Proteomes" id="UP001162834">
    <property type="component" value="Chromosome"/>
</dbReference>